<accession>A0ABP8IBY9</accession>
<gene>
    <name evidence="1" type="ORF">GCM10023165_47770</name>
</gene>
<organism evidence="1 2">
    <name type="scientific">Variovorax defluvii</name>
    <dbReference type="NCBI Taxonomy" id="913761"/>
    <lineage>
        <taxon>Bacteria</taxon>
        <taxon>Pseudomonadati</taxon>
        <taxon>Pseudomonadota</taxon>
        <taxon>Betaproteobacteria</taxon>
        <taxon>Burkholderiales</taxon>
        <taxon>Comamonadaceae</taxon>
        <taxon>Variovorax</taxon>
    </lineage>
</organism>
<dbReference type="RefSeq" id="WP_345541101.1">
    <property type="nucleotide sequence ID" value="NZ_BAABGJ010000080.1"/>
</dbReference>
<sequence>MPGHLNTDPQQDGVFGSTTASGKVGVFGSNEARSAPTGGGAGGAGVFGLSVSPGAAGVFGANNSAKGVGVQGNGPERGVSGWSPKGFGAVGQSDNSSGVLATSKFGQGLTAYSDNDVAVFAQGATFAGVFNGAVVVNKGPAPKDTGRPASDINGSIVINDGNLFVNKGDVILSGADCAEDFELLSIACAEPGSVLVIAADGSLDLCRTAYDHAVAGVVSGAGSFRPGMILGRTGPTNRAGRAPVALIGRVYCKVEAFSAPIKVGDLLTTSAEPGHAMKAIDAHLTPGAVLGKAMAPMLSGRGLIPILVTLQ</sequence>
<dbReference type="EMBL" id="BAABGJ010000080">
    <property type="protein sequence ID" value="GAA4355539.1"/>
    <property type="molecule type" value="Genomic_DNA"/>
</dbReference>
<evidence type="ECO:0000313" key="2">
    <source>
        <dbReference type="Proteomes" id="UP001500975"/>
    </source>
</evidence>
<protein>
    <submittedName>
        <fullName evidence="1">Uncharacterized protein</fullName>
    </submittedName>
</protein>
<proteinExistence type="predicted"/>
<dbReference type="Proteomes" id="UP001500975">
    <property type="component" value="Unassembled WGS sequence"/>
</dbReference>
<reference evidence="2" key="1">
    <citation type="journal article" date="2019" name="Int. J. Syst. Evol. Microbiol.">
        <title>The Global Catalogue of Microorganisms (GCM) 10K type strain sequencing project: providing services to taxonomists for standard genome sequencing and annotation.</title>
        <authorList>
            <consortium name="The Broad Institute Genomics Platform"/>
            <consortium name="The Broad Institute Genome Sequencing Center for Infectious Disease"/>
            <person name="Wu L."/>
            <person name="Ma J."/>
        </authorList>
    </citation>
    <scope>NUCLEOTIDE SEQUENCE [LARGE SCALE GENOMIC DNA]</scope>
    <source>
        <strain evidence="2">JCM 17804</strain>
    </source>
</reference>
<keyword evidence="2" id="KW-1185">Reference proteome</keyword>
<comment type="caution">
    <text evidence="1">The sequence shown here is derived from an EMBL/GenBank/DDBJ whole genome shotgun (WGS) entry which is preliminary data.</text>
</comment>
<evidence type="ECO:0000313" key="1">
    <source>
        <dbReference type="EMBL" id="GAA4355539.1"/>
    </source>
</evidence>
<name>A0ABP8IBY9_9BURK</name>